<dbReference type="OrthoDB" id="541454at2759"/>
<dbReference type="GeneID" id="25740000"/>
<sequence length="197" mass="21238">MERSEFPGRPALAQVSRRLRRLAEHACWTHEVDGEGLSLIDAVERARPGDTLLLTGPFFQEAFIAEKPLRIVGAAAAPGCAGGRATLFQQRPPVVLAQARVLFRNLVLHTGAQRDDTSIAVMGPECQYLRFEGCRLLGATGLALPASKAPSARLELHDCELANVKSGCSALQVATGLLVMRRCLVRNSSIGIEIGRE</sequence>
<evidence type="ECO:0000313" key="2">
    <source>
        <dbReference type="Proteomes" id="UP000054498"/>
    </source>
</evidence>
<protein>
    <recommendedName>
        <fullName evidence="3">Right handed beta helix domain-containing protein</fullName>
    </recommendedName>
</protein>
<dbReference type="Proteomes" id="UP000054498">
    <property type="component" value="Unassembled WGS sequence"/>
</dbReference>
<organism evidence="1 2">
    <name type="scientific">Monoraphidium neglectum</name>
    <dbReference type="NCBI Taxonomy" id="145388"/>
    <lineage>
        <taxon>Eukaryota</taxon>
        <taxon>Viridiplantae</taxon>
        <taxon>Chlorophyta</taxon>
        <taxon>core chlorophytes</taxon>
        <taxon>Chlorophyceae</taxon>
        <taxon>CS clade</taxon>
        <taxon>Sphaeropleales</taxon>
        <taxon>Selenastraceae</taxon>
        <taxon>Monoraphidium</taxon>
    </lineage>
</organism>
<keyword evidence="2" id="KW-1185">Reference proteome</keyword>
<evidence type="ECO:0000313" key="1">
    <source>
        <dbReference type="EMBL" id="KIZ00835.1"/>
    </source>
</evidence>
<gene>
    <name evidence="1" type="ORF">MNEG_7124</name>
</gene>
<dbReference type="KEGG" id="mng:MNEG_7124"/>
<dbReference type="SUPFAM" id="SSF51126">
    <property type="entry name" value="Pectin lyase-like"/>
    <property type="match status" value="1"/>
</dbReference>
<dbReference type="RefSeq" id="XP_013899854.1">
    <property type="nucleotide sequence ID" value="XM_014044400.1"/>
</dbReference>
<proteinExistence type="predicted"/>
<dbReference type="STRING" id="145388.A0A0D2MC68"/>
<dbReference type="InterPro" id="IPR011050">
    <property type="entry name" value="Pectin_lyase_fold/virulence"/>
</dbReference>
<dbReference type="AlphaFoldDB" id="A0A0D2MC68"/>
<dbReference type="EMBL" id="KK101451">
    <property type="protein sequence ID" value="KIZ00835.1"/>
    <property type="molecule type" value="Genomic_DNA"/>
</dbReference>
<name>A0A0D2MC68_9CHLO</name>
<evidence type="ECO:0008006" key="3">
    <source>
        <dbReference type="Google" id="ProtNLM"/>
    </source>
</evidence>
<accession>A0A0D2MC68</accession>
<reference evidence="1 2" key="1">
    <citation type="journal article" date="2013" name="BMC Genomics">
        <title>Reconstruction of the lipid metabolism for the microalga Monoraphidium neglectum from its genome sequence reveals characteristics suitable for biofuel production.</title>
        <authorList>
            <person name="Bogen C."/>
            <person name="Al-Dilaimi A."/>
            <person name="Albersmeier A."/>
            <person name="Wichmann J."/>
            <person name="Grundmann M."/>
            <person name="Rupp O."/>
            <person name="Lauersen K.J."/>
            <person name="Blifernez-Klassen O."/>
            <person name="Kalinowski J."/>
            <person name="Goesmann A."/>
            <person name="Mussgnug J.H."/>
            <person name="Kruse O."/>
        </authorList>
    </citation>
    <scope>NUCLEOTIDE SEQUENCE [LARGE SCALE GENOMIC DNA]</scope>
    <source>
        <strain evidence="1 2">SAG 48.87</strain>
    </source>
</reference>